<evidence type="ECO:0000313" key="3">
    <source>
        <dbReference type="Proteomes" id="UP000590749"/>
    </source>
</evidence>
<keyword evidence="2" id="KW-0540">Nuclease</keyword>
<organism evidence="2 3">
    <name type="scientific">Actinoplanes campanulatus</name>
    <dbReference type="NCBI Taxonomy" id="113559"/>
    <lineage>
        <taxon>Bacteria</taxon>
        <taxon>Bacillati</taxon>
        <taxon>Actinomycetota</taxon>
        <taxon>Actinomycetes</taxon>
        <taxon>Micromonosporales</taxon>
        <taxon>Micromonosporaceae</taxon>
        <taxon>Actinoplanes</taxon>
    </lineage>
</organism>
<keyword evidence="2" id="KW-0378">Hydrolase</keyword>
<dbReference type="GO" id="GO:0004519">
    <property type="term" value="F:endonuclease activity"/>
    <property type="evidence" value="ECO:0007669"/>
    <property type="project" value="UniProtKB-KW"/>
</dbReference>
<dbReference type="AlphaFoldDB" id="A0A7W5AMW6"/>
<accession>A0A7W5AMW6</accession>
<name>A0A7W5AMW6_9ACTN</name>
<dbReference type="RefSeq" id="WP_183225091.1">
    <property type="nucleotide sequence ID" value="NZ_BMPW01000020.1"/>
</dbReference>
<gene>
    <name evidence="2" type="ORF">FHR83_006711</name>
</gene>
<keyword evidence="3" id="KW-1185">Reference proteome</keyword>
<dbReference type="InterPro" id="IPR000305">
    <property type="entry name" value="GIY-YIG_endonuc"/>
</dbReference>
<dbReference type="Proteomes" id="UP000590749">
    <property type="component" value="Unassembled WGS sequence"/>
</dbReference>
<dbReference type="Pfam" id="PF01541">
    <property type="entry name" value="GIY-YIG"/>
    <property type="match status" value="1"/>
</dbReference>
<feature type="domain" description="GIY-YIG" evidence="1">
    <location>
        <begin position="15"/>
        <end position="78"/>
    </location>
</feature>
<evidence type="ECO:0000259" key="1">
    <source>
        <dbReference type="Pfam" id="PF01541"/>
    </source>
</evidence>
<dbReference type="SUPFAM" id="SSF82771">
    <property type="entry name" value="GIY-YIG endonuclease"/>
    <property type="match status" value="1"/>
</dbReference>
<dbReference type="EMBL" id="JACHXF010000017">
    <property type="protein sequence ID" value="MBB3099005.1"/>
    <property type="molecule type" value="Genomic_DNA"/>
</dbReference>
<protein>
    <submittedName>
        <fullName evidence="2">Putative GIY-YIG superfamily endonuclease</fullName>
    </submittedName>
</protein>
<reference evidence="2 3" key="1">
    <citation type="submission" date="2020-08" db="EMBL/GenBank/DDBJ databases">
        <title>Genomic Encyclopedia of Type Strains, Phase III (KMG-III): the genomes of soil and plant-associated and newly described type strains.</title>
        <authorList>
            <person name="Whitman W."/>
        </authorList>
    </citation>
    <scope>NUCLEOTIDE SEQUENCE [LARGE SCALE GENOMIC DNA]</scope>
    <source>
        <strain evidence="2 3">CECT 3287</strain>
    </source>
</reference>
<evidence type="ECO:0000313" key="2">
    <source>
        <dbReference type="EMBL" id="MBB3099005.1"/>
    </source>
</evidence>
<dbReference type="InterPro" id="IPR035901">
    <property type="entry name" value="GIY-YIG_endonuc_sf"/>
</dbReference>
<keyword evidence="2" id="KW-0255">Endonuclease</keyword>
<sequence length="180" mass="20804">MTIVAQEDADQDQTLYRFYDASDALLYIGITGDPGIRWYDHAKLKGWWRDVMTVKVEHFDTRKEVEAAEKSAIVTERPVHNITYNSDKRRLAAVVIGPPTDPAHFSGSCWKCAYAVTGKHRGHLPTRMEWAEGNLTIRYRCIIGHEWKEEWEDAIYRIAGCNCDWCLDANHARLEMSYPQ</sequence>
<proteinExistence type="predicted"/>
<comment type="caution">
    <text evidence="2">The sequence shown here is derived from an EMBL/GenBank/DDBJ whole genome shotgun (WGS) entry which is preliminary data.</text>
</comment>